<dbReference type="InterPro" id="IPR029063">
    <property type="entry name" value="SAM-dependent_MTases_sf"/>
</dbReference>
<dbReference type="EMBL" id="JAIFRP010000026">
    <property type="protein sequence ID" value="KAK2584271.1"/>
    <property type="molecule type" value="Genomic_DNA"/>
</dbReference>
<name>A0AAD9RS34_9HYME</name>
<dbReference type="Gene3D" id="3.40.50.150">
    <property type="entry name" value="Vaccinia Virus protein VP39"/>
    <property type="match status" value="1"/>
</dbReference>
<dbReference type="SUPFAM" id="SSF53335">
    <property type="entry name" value="S-adenosyl-L-methionine-dependent methyltransferases"/>
    <property type="match status" value="1"/>
</dbReference>
<keyword evidence="2" id="KW-1185">Reference proteome</keyword>
<comment type="caution">
    <text evidence="1">The sequence shown here is derived from an EMBL/GenBank/DDBJ whole genome shotgun (WGS) entry which is preliminary data.</text>
</comment>
<sequence length="328" mass="37994">MTTKLEDAKKQFTDLMRNLNKKDQEQFLLFIVQEWKPMEVYQSRTDNLNKNSEDEPMDDPVFLLNSIAYDIRKKVPFNGILPTEYIEHPKKGENSDCESNITLHVDEFLYDDDDVNELIDDGKLKKYYCADCGSRNIKHLIFISHSMSRDALYFIFNTLLPPVKGKTVLDIGSRLGAVLYGAYVYTDAARIIGVEMNEEFCDLQQSIIKQFKMSDKIEILHKKIEYAPEEVRLSDIIVINNPFEFYLTESEQIEVWRFLKENIKKGAFLVTRPSVETMLKDLETGIVVSDWLKPLPSCQSNNQEFSSLSSVTSKDGRKYDNIVGYEII</sequence>
<organism evidence="1 2">
    <name type="scientific">Odynerus spinipes</name>
    <dbReference type="NCBI Taxonomy" id="1348599"/>
    <lineage>
        <taxon>Eukaryota</taxon>
        <taxon>Metazoa</taxon>
        <taxon>Ecdysozoa</taxon>
        <taxon>Arthropoda</taxon>
        <taxon>Hexapoda</taxon>
        <taxon>Insecta</taxon>
        <taxon>Pterygota</taxon>
        <taxon>Neoptera</taxon>
        <taxon>Endopterygota</taxon>
        <taxon>Hymenoptera</taxon>
        <taxon>Apocrita</taxon>
        <taxon>Aculeata</taxon>
        <taxon>Vespoidea</taxon>
        <taxon>Vespidae</taxon>
        <taxon>Eumeninae</taxon>
        <taxon>Odynerus</taxon>
    </lineage>
</organism>
<reference evidence="1" key="2">
    <citation type="journal article" date="2023" name="Commun. Biol.">
        <title>Intrasexual cuticular hydrocarbon dimorphism in a wasp sheds light on hydrocarbon biosynthesis genes in Hymenoptera.</title>
        <authorList>
            <person name="Moris V.C."/>
            <person name="Podsiadlowski L."/>
            <person name="Martin S."/>
            <person name="Oeyen J.P."/>
            <person name="Donath A."/>
            <person name="Petersen M."/>
            <person name="Wilbrandt J."/>
            <person name="Misof B."/>
            <person name="Liedtke D."/>
            <person name="Thamm M."/>
            <person name="Scheiner R."/>
            <person name="Schmitt T."/>
            <person name="Niehuis O."/>
        </authorList>
    </citation>
    <scope>NUCLEOTIDE SEQUENCE</scope>
    <source>
        <strain evidence="1">GBR_01_08_01A</strain>
    </source>
</reference>
<dbReference type="GO" id="GO:0008168">
    <property type="term" value="F:methyltransferase activity"/>
    <property type="evidence" value="ECO:0007669"/>
    <property type="project" value="TreeGrafter"/>
</dbReference>
<evidence type="ECO:0000313" key="1">
    <source>
        <dbReference type="EMBL" id="KAK2584271.1"/>
    </source>
</evidence>
<dbReference type="Proteomes" id="UP001258017">
    <property type="component" value="Unassembled WGS sequence"/>
</dbReference>
<evidence type="ECO:0000313" key="2">
    <source>
        <dbReference type="Proteomes" id="UP001258017"/>
    </source>
</evidence>
<protein>
    <submittedName>
        <fullName evidence="1">Uncharacterized protein</fullName>
    </submittedName>
</protein>
<dbReference type="CDD" id="cd02440">
    <property type="entry name" value="AdoMet_MTases"/>
    <property type="match status" value="1"/>
</dbReference>
<dbReference type="AlphaFoldDB" id="A0AAD9RS34"/>
<reference evidence="1" key="1">
    <citation type="submission" date="2021-08" db="EMBL/GenBank/DDBJ databases">
        <authorList>
            <person name="Misof B."/>
            <person name="Oliver O."/>
            <person name="Podsiadlowski L."/>
            <person name="Donath A."/>
            <person name="Peters R."/>
            <person name="Mayer C."/>
            <person name="Rust J."/>
            <person name="Gunkel S."/>
            <person name="Lesny P."/>
            <person name="Martin S."/>
            <person name="Oeyen J.P."/>
            <person name="Petersen M."/>
            <person name="Panagiotis P."/>
            <person name="Wilbrandt J."/>
            <person name="Tanja T."/>
        </authorList>
    </citation>
    <scope>NUCLEOTIDE SEQUENCE</scope>
    <source>
        <strain evidence="1">GBR_01_08_01A</strain>
        <tissue evidence="1">Thorax + abdomen</tissue>
    </source>
</reference>
<dbReference type="PANTHER" id="PTHR43675">
    <property type="entry name" value="ARSENITE METHYLTRANSFERASE"/>
    <property type="match status" value="1"/>
</dbReference>
<accession>A0AAD9RS34</accession>
<dbReference type="InterPro" id="IPR026669">
    <property type="entry name" value="Arsenite_MeTrfase-like"/>
</dbReference>
<dbReference type="PANTHER" id="PTHR43675:SF1">
    <property type="entry name" value="RIKEN CDNA 2700097O09 GENE"/>
    <property type="match status" value="1"/>
</dbReference>
<proteinExistence type="predicted"/>
<gene>
    <name evidence="1" type="ORF">KPH14_006677</name>
</gene>